<feature type="transmembrane region" description="Helical" evidence="1">
    <location>
        <begin position="64"/>
        <end position="86"/>
    </location>
</feature>
<keyword evidence="1" id="KW-0472">Membrane</keyword>
<dbReference type="Proteomes" id="UP000504610">
    <property type="component" value="Chromosome 4"/>
</dbReference>
<evidence type="ECO:0000256" key="1">
    <source>
        <dbReference type="SAM" id="Phobius"/>
    </source>
</evidence>
<keyword evidence="1" id="KW-0812">Transmembrane</keyword>
<evidence type="ECO:0000313" key="3">
    <source>
        <dbReference type="RefSeq" id="XP_018481372.1"/>
    </source>
</evidence>
<reference evidence="3" key="2">
    <citation type="submission" date="2025-08" db="UniProtKB">
        <authorList>
            <consortium name="RefSeq"/>
        </authorList>
    </citation>
    <scope>IDENTIFICATION</scope>
    <source>
        <tissue evidence="3">Leaf</tissue>
    </source>
</reference>
<dbReference type="KEGG" id="rsz:108852374"/>
<dbReference type="InterPro" id="IPR029005">
    <property type="entry name" value="LIM-bd/SEUSS"/>
</dbReference>
<dbReference type="RefSeq" id="XP_018481372.1">
    <property type="nucleotide sequence ID" value="XM_018625870.2"/>
</dbReference>
<gene>
    <name evidence="3" type="primary">LOC108852374</name>
</gene>
<keyword evidence="1" id="KW-1133">Transmembrane helix</keyword>
<protein>
    <submittedName>
        <fullName evidence="3">Uncharacterized protein LOC108852374</fullName>
    </submittedName>
</protein>
<reference evidence="2" key="1">
    <citation type="journal article" date="2019" name="Database">
        <title>The radish genome database (RadishGD): an integrated information resource for radish genomics.</title>
        <authorList>
            <person name="Yu H.J."/>
            <person name="Baek S."/>
            <person name="Lee Y.J."/>
            <person name="Cho A."/>
            <person name="Mun J.H."/>
        </authorList>
    </citation>
    <scope>NUCLEOTIDE SEQUENCE [LARGE SCALE GENOMIC DNA]</scope>
    <source>
        <strain evidence="2">cv. WK10039</strain>
    </source>
</reference>
<sequence>MAATAALSYLGTTSPLYIKTTSYVSPLRMSPCLELVRTSPNAMAANSSAVFNQMEDSLHVCWRFLTWFTLITAHVLTSIIYHSFCARRHEELLLRRLIAPQVNQLFQVALKCQSTILESGSDGVSKQDLQSKIVTWSWEQDGRYLKLSRA</sequence>
<proteinExistence type="predicted"/>
<dbReference type="PANTHER" id="PTHR10378">
    <property type="entry name" value="LIM DOMAIN-BINDING PROTEIN"/>
    <property type="match status" value="1"/>
</dbReference>
<name>A0A6J0N9I9_RAPSA</name>
<accession>A0A6J0N9I9</accession>
<organism evidence="2 3">
    <name type="scientific">Raphanus sativus</name>
    <name type="common">Radish</name>
    <name type="synonym">Raphanus raphanistrum var. sativus</name>
    <dbReference type="NCBI Taxonomy" id="3726"/>
    <lineage>
        <taxon>Eukaryota</taxon>
        <taxon>Viridiplantae</taxon>
        <taxon>Streptophyta</taxon>
        <taxon>Embryophyta</taxon>
        <taxon>Tracheophyta</taxon>
        <taxon>Spermatophyta</taxon>
        <taxon>Magnoliopsida</taxon>
        <taxon>eudicotyledons</taxon>
        <taxon>Gunneridae</taxon>
        <taxon>Pentapetalae</taxon>
        <taxon>rosids</taxon>
        <taxon>malvids</taxon>
        <taxon>Brassicales</taxon>
        <taxon>Brassicaceae</taxon>
        <taxon>Brassiceae</taxon>
        <taxon>Raphanus</taxon>
    </lineage>
</organism>
<evidence type="ECO:0000313" key="2">
    <source>
        <dbReference type="Proteomes" id="UP000504610"/>
    </source>
</evidence>
<dbReference type="GeneID" id="108852374"/>
<dbReference type="OrthoDB" id="1745393at2759"/>
<keyword evidence="2" id="KW-1185">Reference proteome</keyword>
<dbReference type="AlphaFoldDB" id="A0A6J0N9I9"/>